<feature type="binding site" evidence="2">
    <location>
        <position position="169"/>
    </location>
    <ligand>
        <name>ATP</name>
        <dbReference type="ChEBI" id="CHEBI:30616"/>
    </ligand>
</feature>
<evidence type="ECO:0000313" key="6">
    <source>
        <dbReference type="Proteomes" id="UP000815325"/>
    </source>
</evidence>
<protein>
    <recommendedName>
        <fullName evidence="4">Protein kinase domain-containing protein</fullName>
    </recommendedName>
</protein>
<keyword evidence="2" id="KW-0067">ATP-binding</keyword>
<dbReference type="InterPro" id="IPR017441">
    <property type="entry name" value="Protein_kinase_ATP_BS"/>
</dbReference>
<accession>A0ABQ7FXR5</accession>
<gene>
    <name evidence="5" type="ORF">DUNSADRAFT_1245</name>
</gene>
<dbReference type="PANTHER" id="PTHR33589:SF3">
    <property type="entry name" value="ZYMOGEN GRANULE MEMBRANE PROTEIN 16-LIKE"/>
    <property type="match status" value="1"/>
</dbReference>
<organism evidence="5 6">
    <name type="scientific">Dunaliella salina</name>
    <name type="common">Green alga</name>
    <name type="synonym">Protococcus salinus</name>
    <dbReference type="NCBI Taxonomy" id="3046"/>
    <lineage>
        <taxon>Eukaryota</taxon>
        <taxon>Viridiplantae</taxon>
        <taxon>Chlorophyta</taxon>
        <taxon>core chlorophytes</taxon>
        <taxon>Chlorophyceae</taxon>
        <taxon>CS clade</taxon>
        <taxon>Chlamydomonadales</taxon>
        <taxon>Dunaliellaceae</taxon>
        <taxon>Dunaliella</taxon>
    </lineage>
</organism>
<dbReference type="PANTHER" id="PTHR33589">
    <property type="entry name" value="OS11G0524900 PROTEIN"/>
    <property type="match status" value="1"/>
</dbReference>
<dbReference type="PROSITE" id="PS00107">
    <property type="entry name" value="PROTEIN_KINASE_ATP"/>
    <property type="match status" value="1"/>
</dbReference>
<dbReference type="SUPFAM" id="SSF56112">
    <property type="entry name" value="Protein kinase-like (PK-like)"/>
    <property type="match status" value="1"/>
</dbReference>
<sequence length="271" mass="29525">MAEGLNPIQVGLTSIRIGSSTKRELSNTEGKATPKSEQRIGTRDVSGPQCTVILSSKTPRVSGETATTKHNGFTKAIPSLRGASEGSCPARSIDRIEKDESSMPIQKIAADQSGPLPFCGFQANVRREVERLLIAGANDDSLRLEFLLGKGATGAVYKGSWKGLTVAVKTMLFTARVDEVNRAIPNEARAVLEAAVCIFLSHPNIVSTYHYDIKKVSHHNESNEDRMSLHVERSAGMLEDWKLFLVLAMGAWQWALKMAFLAGANCQTLRK</sequence>
<feature type="region of interest" description="Disordered" evidence="3">
    <location>
        <begin position="19"/>
        <end position="46"/>
    </location>
</feature>
<dbReference type="PROSITE" id="PS50011">
    <property type="entry name" value="PROTEIN_KINASE_DOM"/>
    <property type="match status" value="1"/>
</dbReference>
<reference evidence="5" key="1">
    <citation type="submission" date="2017-08" db="EMBL/GenBank/DDBJ databases">
        <authorList>
            <person name="Polle J.E."/>
            <person name="Barry K."/>
            <person name="Cushman J."/>
            <person name="Schmutz J."/>
            <person name="Tran D."/>
            <person name="Hathwaick L.T."/>
            <person name="Yim W.C."/>
            <person name="Jenkins J."/>
            <person name="Mckie-Krisberg Z.M."/>
            <person name="Prochnik S."/>
            <person name="Lindquist E."/>
            <person name="Dockter R.B."/>
            <person name="Adam C."/>
            <person name="Molina H."/>
            <person name="Bunkerborg J."/>
            <person name="Jin E."/>
            <person name="Buchheim M."/>
            <person name="Magnuson J."/>
        </authorList>
    </citation>
    <scope>NUCLEOTIDE SEQUENCE</scope>
    <source>
        <strain evidence="5">CCAP 19/18</strain>
    </source>
</reference>
<dbReference type="Proteomes" id="UP000815325">
    <property type="component" value="Unassembled WGS sequence"/>
</dbReference>
<feature type="compositionally biased region" description="Basic and acidic residues" evidence="3">
    <location>
        <begin position="21"/>
        <end position="42"/>
    </location>
</feature>
<proteinExistence type="predicted"/>
<name>A0ABQ7FXR5_DUNSA</name>
<keyword evidence="2" id="KW-0547">Nucleotide-binding</keyword>
<evidence type="ECO:0000259" key="4">
    <source>
        <dbReference type="PROSITE" id="PS50011"/>
    </source>
</evidence>
<dbReference type="InterPro" id="IPR052321">
    <property type="entry name" value="PolyBind_ProtTraffic"/>
</dbReference>
<evidence type="ECO:0000256" key="2">
    <source>
        <dbReference type="PROSITE-ProRule" id="PRU10141"/>
    </source>
</evidence>
<evidence type="ECO:0000256" key="3">
    <source>
        <dbReference type="SAM" id="MobiDB-lite"/>
    </source>
</evidence>
<dbReference type="InterPro" id="IPR011009">
    <property type="entry name" value="Kinase-like_dom_sf"/>
</dbReference>
<comment type="caution">
    <text evidence="5">The sequence shown here is derived from an EMBL/GenBank/DDBJ whole genome shotgun (WGS) entry which is preliminary data.</text>
</comment>
<feature type="domain" description="Protein kinase" evidence="4">
    <location>
        <begin position="142"/>
        <end position="271"/>
    </location>
</feature>
<dbReference type="EMBL" id="MU070581">
    <property type="protein sequence ID" value="KAF5827148.1"/>
    <property type="molecule type" value="Genomic_DNA"/>
</dbReference>
<keyword evidence="6" id="KW-1185">Reference proteome</keyword>
<keyword evidence="1" id="KW-0430">Lectin</keyword>
<dbReference type="Gene3D" id="3.30.200.20">
    <property type="entry name" value="Phosphorylase Kinase, domain 1"/>
    <property type="match status" value="1"/>
</dbReference>
<evidence type="ECO:0000313" key="5">
    <source>
        <dbReference type="EMBL" id="KAF5827148.1"/>
    </source>
</evidence>
<dbReference type="InterPro" id="IPR000719">
    <property type="entry name" value="Prot_kinase_dom"/>
</dbReference>
<evidence type="ECO:0000256" key="1">
    <source>
        <dbReference type="ARBA" id="ARBA00022734"/>
    </source>
</evidence>